<accession>A0A928VW93</accession>
<dbReference type="RefSeq" id="WP_264320689.1">
    <property type="nucleotide sequence ID" value="NZ_JADEXN010000084.1"/>
</dbReference>
<dbReference type="Proteomes" id="UP000621799">
    <property type="component" value="Unassembled WGS sequence"/>
</dbReference>
<dbReference type="InterPro" id="IPR019734">
    <property type="entry name" value="TPR_rpt"/>
</dbReference>
<evidence type="ECO:0000256" key="1">
    <source>
        <dbReference type="PROSITE-ProRule" id="PRU00339"/>
    </source>
</evidence>
<evidence type="ECO:0000313" key="5">
    <source>
        <dbReference type="Proteomes" id="UP000621799"/>
    </source>
</evidence>
<dbReference type="Gene3D" id="1.25.40.10">
    <property type="entry name" value="Tetratricopeptide repeat domain"/>
    <property type="match status" value="3"/>
</dbReference>
<dbReference type="Pfam" id="PF12770">
    <property type="entry name" value="CHAT"/>
    <property type="match status" value="1"/>
</dbReference>
<dbReference type="InterPro" id="IPR011717">
    <property type="entry name" value="TPR-4"/>
</dbReference>
<protein>
    <submittedName>
        <fullName evidence="4">CHAT domain-containing protein</fullName>
    </submittedName>
</protein>
<dbReference type="SUPFAM" id="SSF48452">
    <property type="entry name" value="TPR-like"/>
    <property type="match status" value="3"/>
</dbReference>
<keyword evidence="5" id="KW-1185">Reference proteome</keyword>
<evidence type="ECO:0000259" key="3">
    <source>
        <dbReference type="Pfam" id="PF12770"/>
    </source>
</evidence>
<comment type="caution">
    <text evidence="4">The sequence shown here is derived from an EMBL/GenBank/DDBJ whole genome shotgun (WGS) entry which is preliminary data.</text>
</comment>
<dbReference type="AlphaFoldDB" id="A0A928VW93"/>
<proteinExistence type="predicted"/>
<dbReference type="InterPro" id="IPR024983">
    <property type="entry name" value="CHAT_dom"/>
</dbReference>
<feature type="repeat" description="TPR" evidence="1">
    <location>
        <begin position="365"/>
        <end position="398"/>
    </location>
</feature>
<dbReference type="SMART" id="SM00028">
    <property type="entry name" value="TPR"/>
    <property type="match status" value="5"/>
</dbReference>
<evidence type="ECO:0000256" key="2">
    <source>
        <dbReference type="SAM" id="Coils"/>
    </source>
</evidence>
<feature type="domain" description="CHAT" evidence="3">
    <location>
        <begin position="578"/>
        <end position="846"/>
    </location>
</feature>
<dbReference type="Pfam" id="PF13176">
    <property type="entry name" value="TPR_7"/>
    <property type="match status" value="1"/>
</dbReference>
<sequence length="848" mass="94060">MFDLRSIRLLLAVLLPIPFFSFKTSGVASPTPQIAIEAAIEPEIESSISIERGKQLYDAGRFAEAVRVWEQAVSEDVLQQALSLTYLARAYQALGEWDKSRRAIEDSLDLLQNEPDLDSWGLMVLGQTLNTQGTLYLDRGDAATALDTWQKAESVYDRADDELGELGSRINQAQALQNLGLYQQAQRILERVNDRLQTQTDLSLKAMGLRSLGAALQAFGDVSGARKALERSLSISEALADEAGISVSLLMLGNVLRRSDREVALELYKQSADLAPQPLNRLQAQLNQLRLLQTLDRWDEALVRTIESDLNGLQASRSTVYARVNFAQTLLAASGEEVPEDRQIAQLLAAAISQAERLGDIQAQSYALGTLGRVYERAGQWQEARELSERALSLAQSRNAAEITYLWQWQLGRILNAQGDRTGMLAAYTGAIETLGTLRDDLVANPEEQVLFQEQIEPIYREAIALLLAPEPGNLIPSQKNLKQARNYVEALQLAELDNFFRQACLDAQPQQIDRIDPTAAVFHPIILDDRLAVILSLPDRPLHLYQTELPKSDVEDVFANMRQSMSRSFPTGVRLQVSEQIYDWLIRPVEAQLEERGIETLVFVLDGSMRNLPMAALYDGRRYLIEKYAVSRNSGLQLLAPRSLSAEDLNLLAGGLTEARQGFSELPGVDAELAKISQILPTQVFLNQEFTPSTLEESIERFSIPVVHLATHGKFSSTADETFILTWDGKLDAQGLERLLTARESNRLSPIELLILSACQTASGDRRAALGLAGVAVRSGARSTIASLWRVNDRSTADLMVALYRSLVQPGTSKAQALRNAQLTLLEDPQTEHPFFWSAFVLVGNWL</sequence>
<keyword evidence="1" id="KW-0802">TPR repeat</keyword>
<dbReference type="PANTHER" id="PTHR10098:SF112">
    <property type="entry name" value="SLR0380 PROTEIN"/>
    <property type="match status" value="1"/>
</dbReference>
<name>A0A928VW93_9CYAN</name>
<dbReference type="GO" id="GO:0042802">
    <property type="term" value="F:identical protein binding"/>
    <property type="evidence" value="ECO:0007669"/>
    <property type="project" value="InterPro"/>
</dbReference>
<dbReference type="InterPro" id="IPR011990">
    <property type="entry name" value="TPR-like_helical_dom_sf"/>
</dbReference>
<evidence type="ECO:0000313" key="4">
    <source>
        <dbReference type="EMBL" id="MBE9040443.1"/>
    </source>
</evidence>
<organism evidence="4 5">
    <name type="scientific">Zarconia navalis LEGE 11467</name>
    <dbReference type="NCBI Taxonomy" id="1828826"/>
    <lineage>
        <taxon>Bacteria</taxon>
        <taxon>Bacillati</taxon>
        <taxon>Cyanobacteriota</taxon>
        <taxon>Cyanophyceae</taxon>
        <taxon>Oscillatoriophycideae</taxon>
        <taxon>Oscillatoriales</taxon>
        <taxon>Oscillatoriales incertae sedis</taxon>
        <taxon>Zarconia</taxon>
        <taxon>Zarconia navalis</taxon>
    </lineage>
</organism>
<dbReference type="PANTHER" id="PTHR10098">
    <property type="entry name" value="RAPSYN-RELATED"/>
    <property type="match status" value="1"/>
</dbReference>
<dbReference type="PROSITE" id="PS50005">
    <property type="entry name" value="TPR"/>
    <property type="match status" value="1"/>
</dbReference>
<keyword evidence="2" id="KW-0175">Coiled coil</keyword>
<dbReference type="Pfam" id="PF07721">
    <property type="entry name" value="TPR_4"/>
    <property type="match status" value="3"/>
</dbReference>
<reference evidence="4" key="1">
    <citation type="submission" date="2020-10" db="EMBL/GenBank/DDBJ databases">
        <authorList>
            <person name="Castelo-Branco R."/>
            <person name="Eusebio N."/>
            <person name="Adriana R."/>
            <person name="Vieira A."/>
            <person name="Brugerolle De Fraissinette N."/>
            <person name="Rezende De Castro R."/>
            <person name="Schneider M.P."/>
            <person name="Vasconcelos V."/>
            <person name="Leao P.N."/>
        </authorList>
    </citation>
    <scope>NUCLEOTIDE SEQUENCE</scope>
    <source>
        <strain evidence="4">LEGE 11467</strain>
    </source>
</reference>
<dbReference type="EMBL" id="JADEXN010000084">
    <property type="protein sequence ID" value="MBE9040443.1"/>
    <property type="molecule type" value="Genomic_DNA"/>
</dbReference>
<feature type="coiled-coil region" evidence="2">
    <location>
        <begin position="156"/>
        <end position="202"/>
    </location>
</feature>
<gene>
    <name evidence="4" type="ORF">IQ235_06525</name>
</gene>